<keyword evidence="3" id="KW-1185">Reference proteome</keyword>
<accession>A0AAD7T858</accession>
<organism evidence="2 3">
    <name type="scientific">Aldrovandia affinis</name>
    <dbReference type="NCBI Taxonomy" id="143900"/>
    <lineage>
        <taxon>Eukaryota</taxon>
        <taxon>Metazoa</taxon>
        <taxon>Chordata</taxon>
        <taxon>Craniata</taxon>
        <taxon>Vertebrata</taxon>
        <taxon>Euteleostomi</taxon>
        <taxon>Actinopterygii</taxon>
        <taxon>Neopterygii</taxon>
        <taxon>Teleostei</taxon>
        <taxon>Notacanthiformes</taxon>
        <taxon>Halosauridae</taxon>
        <taxon>Aldrovandia</taxon>
    </lineage>
</organism>
<reference evidence="2" key="1">
    <citation type="journal article" date="2023" name="Science">
        <title>Genome structures resolve the early diversification of teleost fishes.</title>
        <authorList>
            <person name="Parey E."/>
            <person name="Louis A."/>
            <person name="Montfort J."/>
            <person name="Bouchez O."/>
            <person name="Roques C."/>
            <person name="Iampietro C."/>
            <person name="Lluch J."/>
            <person name="Castinel A."/>
            <person name="Donnadieu C."/>
            <person name="Desvignes T."/>
            <person name="Floi Bucao C."/>
            <person name="Jouanno E."/>
            <person name="Wen M."/>
            <person name="Mejri S."/>
            <person name="Dirks R."/>
            <person name="Jansen H."/>
            <person name="Henkel C."/>
            <person name="Chen W.J."/>
            <person name="Zahm M."/>
            <person name="Cabau C."/>
            <person name="Klopp C."/>
            <person name="Thompson A.W."/>
            <person name="Robinson-Rechavi M."/>
            <person name="Braasch I."/>
            <person name="Lecointre G."/>
            <person name="Bobe J."/>
            <person name="Postlethwait J.H."/>
            <person name="Berthelot C."/>
            <person name="Roest Crollius H."/>
            <person name="Guiguen Y."/>
        </authorList>
    </citation>
    <scope>NUCLEOTIDE SEQUENCE</scope>
    <source>
        <strain evidence="2">NC1722</strain>
    </source>
</reference>
<protein>
    <submittedName>
        <fullName evidence="2">Uncharacterized protein</fullName>
    </submittedName>
</protein>
<feature type="region of interest" description="Disordered" evidence="1">
    <location>
        <begin position="47"/>
        <end position="77"/>
    </location>
</feature>
<comment type="caution">
    <text evidence="2">The sequence shown here is derived from an EMBL/GenBank/DDBJ whole genome shotgun (WGS) entry which is preliminary data.</text>
</comment>
<dbReference type="AlphaFoldDB" id="A0AAD7T858"/>
<evidence type="ECO:0000313" key="3">
    <source>
        <dbReference type="Proteomes" id="UP001221898"/>
    </source>
</evidence>
<evidence type="ECO:0000256" key="1">
    <source>
        <dbReference type="SAM" id="MobiDB-lite"/>
    </source>
</evidence>
<feature type="compositionally biased region" description="Polar residues" evidence="1">
    <location>
        <begin position="1"/>
        <end position="14"/>
    </location>
</feature>
<dbReference type="Proteomes" id="UP001221898">
    <property type="component" value="Unassembled WGS sequence"/>
</dbReference>
<feature type="region of interest" description="Disordered" evidence="1">
    <location>
        <begin position="1"/>
        <end position="26"/>
    </location>
</feature>
<sequence>MFRGSPHNSPNDSSPTERDENTSARASLRKCQAFRFASIAVYQRRRDLQITPERPVRSKEEGDAERRGDAGFSRSRENKLVHKALQLQLRVSTTVEII</sequence>
<gene>
    <name evidence="2" type="ORF">AAFF_G00423510</name>
</gene>
<name>A0AAD7T858_9TELE</name>
<proteinExistence type="predicted"/>
<dbReference type="EMBL" id="JAINUG010000009">
    <property type="protein sequence ID" value="KAJ8415371.1"/>
    <property type="molecule type" value="Genomic_DNA"/>
</dbReference>
<evidence type="ECO:0000313" key="2">
    <source>
        <dbReference type="EMBL" id="KAJ8415371.1"/>
    </source>
</evidence>